<dbReference type="GO" id="GO:0001522">
    <property type="term" value="P:pseudouridine synthesis"/>
    <property type="evidence" value="ECO:0007669"/>
    <property type="project" value="InterPro"/>
</dbReference>
<dbReference type="GO" id="GO:0140098">
    <property type="term" value="F:catalytic activity, acting on RNA"/>
    <property type="evidence" value="ECO:0007669"/>
    <property type="project" value="UniProtKB-ARBA"/>
</dbReference>
<dbReference type="InterPro" id="IPR020103">
    <property type="entry name" value="PsdUridine_synth_cat_dom_sf"/>
</dbReference>
<dbReference type="SUPFAM" id="SSF55120">
    <property type="entry name" value="Pseudouridine synthase"/>
    <property type="match status" value="1"/>
</dbReference>
<dbReference type="GO" id="GO:0006396">
    <property type="term" value="P:RNA processing"/>
    <property type="evidence" value="ECO:0007669"/>
    <property type="project" value="UniProtKB-ARBA"/>
</dbReference>
<reference evidence="1 2" key="1">
    <citation type="submission" date="2019-03" db="EMBL/GenBank/DDBJ databases">
        <title>Genomic Encyclopedia of Archaeal and Bacterial Type Strains, Phase II (KMG-II): from individual species to whole genera.</title>
        <authorList>
            <person name="Goeker M."/>
        </authorList>
    </citation>
    <scope>NUCLEOTIDE SEQUENCE [LARGE SCALE GENOMIC DNA]</scope>
    <source>
        <strain evidence="1 2">DSM 28213</strain>
    </source>
</reference>
<dbReference type="GO" id="GO:0003723">
    <property type="term" value="F:RNA binding"/>
    <property type="evidence" value="ECO:0007669"/>
    <property type="project" value="InterPro"/>
</dbReference>
<sequence length="39" mass="4562">MLEILYQDKYLVAINKPRDLLVHKSFIAGNIEEYAVQIL</sequence>
<feature type="non-terminal residue" evidence="1">
    <location>
        <position position="39"/>
    </location>
</feature>
<dbReference type="GO" id="GO:0009982">
    <property type="term" value="F:pseudouridine synthase activity"/>
    <property type="evidence" value="ECO:0007669"/>
    <property type="project" value="InterPro"/>
</dbReference>
<dbReference type="EMBL" id="SOAG01000025">
    <property type="protein sequence ID" value="TDS54604.1"/>
    <property type="molecule type" value="Genomic_DNA"/>
</dbReference>
<gene>
    <name evidence="1" type="ORF">C8P70_12547</name>
</gene>
<dbReference type="AlphaFoldDB" id="A0A4R7EQ20"/>
<proteinExistence type="predicted"/>
<accession>A0A4R7EQ20</accession>
<evidence type="ECO:0000313" key="2">
    <source>
        <dbReference type="Proteomes" id="UP000295215"/>
    </source>
</evidence>
<evidence type="ECO:0008006" key="3">
    <source>
        <dbReference type="Google" id="ProtNLM"/>
    </source>
</evidence>
<keyword evidence="2" id="KW-1185">Reference proteome</keyword>
<evidence type="ECO:0000313" key="1">
    <source>
        <dbReference type="EMBL" id="TDS54604.1"/>
    </source>
</evidence>
<dbReference type="Proteomes" id="UP000295215">
    <property type="component" value="Unassembled WGS sequence"/>
</dbReference>
<organism evidence="1 2">
    <name type="scientific">Myroides indicus</name>
    <dbReference type="NCBI Taxonomy" id="1323422"/>
    <lineage>
        <taxon>Bacteria</taxon>
        <taxon>Pseudomonadati</taxon>
        <taxon>Bacteroidota</taxon>
        <taxon>Flavobacteriia</taxon>
        <taxon>Flavobacteriales</taxon>
        <taxon>Flavobacteriaceae</taxon>
        <taxon>Myroides</taxon>
    </lineage>
</organism>
<name>A0A4R7EQ20_9FLAO</name>
<protein>
    <recommendedName>
        <fullName evidence="3">RNA pseudouridylate synthase</fullName>
    </recommendedName>
</protein>
<comment type="caution">
    <text evidence="1">The sequence shown here is derived from an EMBL/GenBank/DDBJ whole genome shotgun (WGS) entry which is preliminary data.</text>
</comment>